<feature type="compositionally biased region" description="Basic residues" evidence="1">
    <location>
        <begin position="13"/>
        <end position="23"/>
    </location>
</feature>
<organism evidence="2 3">
    <name type="scientific">Trypanosoma theileri</name>
    <dbReference type="NCBI Taxonomy" id="67003"/>
    <lineage>
        <taxon>Eukaryota</taxon>
        <taxon>Discoba</taxon>
        <taxon>Euglenozoa</taxon>
        <taxon>Kinetoplastea</taxon>
        <taxon>Metakinetoplastina</taxon>
        <taxon>Trypanosomatida</taxon>
        <taxon>Trypanosomatidae</taxon>
        <taxon>Trypanosoma</taxon>
    </lineage>
</organism>
<dbReference type="AlphaFoldDB" id="A0A1X0NFP4"/>
<accession>A0A1X0NFP4</accession>
<evidence type="ECO:0000313" key="3">
    <source>
        <dbReference type="Proteomes" id="UP000192257"/>
    </source>
</evidence>
<reference evidence="2 3" key="1">
    <citation type="submission" date="2017-03" db="EMBL/GenBank/DDBJ databases">
        <title>An alternative strategy for trypanosome survival in the mammalian bloodstream revealed through genome and transcriptome analysis of the ubiquitous bovine parasite Trypanosoma (Megatrypanum) theileri.</title>
        <authorList>
            <person name="Kelly S."/>
            <person name="Ivens A."/>
            <person name="Mott A."/>
            <person name="O'Neill E."/>
            <person name="Emms D."/>
            <person name="Macleod O."/>
            <person name="Voorheis P."/>
            <person name="Matthews J."/>
            <person name="Matthews K."/>
            <person name="Carrington M."/>
        </authorList>
    </citation>
    <scope>NUCLEOTIDE SEQUENCE [LARGE SCALE GENOMIC DNA]</scope>
    <source>
        <strain evidence="2">Edinburgh</strain>
    </source>
</reference>
<gene>
    <name evidence="2" type="ORF">TM35_000751050</name>
</gene>
<feature type="compositionally biased region" description="Basic and acidic residues" evidence="1">
    <location>
        <begin position="112"/>
        <end position="122"/>
    </location>
</feature>
<dbReference type="VEuPathDB" id="TriTrypDB:TM35_000751050"/>
<dbReference type="OrthoDB" id="242301at2759"/>
<evidence type="ECO:0000313" key="2">
    <source>
        <dbReference type="EMBL" id="ORC83338.1"/>
    </source>
</evidence>
<evidence type="ECO:0000256" key="1">
    <source>
        <dbReference type="SAM" id="MobiDB-lite"/>
    </source>
</evidence>
<feature type="region of interest" description="Disordered" evidence="1">
    <location>
        <begin position="1"/>
        <end position="48"/>
    </location>
</feature>
<protein>
    <submittedName>
        <fullName evidence="2">Uncharacterized protein</fullName>
    </submittedName>
</protein>
<feature type="compositionally biased region" description="Polar residues" evidence="1">
    <location>
        <begin position="94"/>
        <end position="109"/>
    </location>
</feature>
<dbReference type="Proteomes" id="UP000192257">
    <property type="component" value="Unassembled WGS sequence"/>
</dbReference>
<name>A0A1X0NFP4_9TRYP</name>
<dbReference type="EMBL" id="NBCO01000075">
    <property type="protein sequence ID" value="ORC83338.1"/>
    <property type="molecule type" value="Genomic_DNA"/>
</dbReference>
<comment type="caution">
    <text evidence="2">The sequence shown here is derived from an EMBL/GenBank/DDBJ whole genome shotgun (WGS) entry which is preliminary data.</text>
</comment>
<feature type="region of interest" description="Disordered" evidence="1">
    <location>
        <begin position="94"/>
        <end position="140"/>
    </location>
</feature>
<dbReference type="RefSeq" id="XP_028877404.1">
    <property type="nucleotide sequence ID" value="XM_029031293.1"/>
</dbReference>
<sequence length="302" mass="34380">MASGLGESWASVRRGHFRDRKRGRPDPTPARESNTRRDTGMTGGASWGGFLGSPGAFYPGAPLSWGPQPAIIEKSGPVLVGELAYQDFQSEIKTTPTPANTHQTQQQNPIREINEKKEDGEKITTANPKPQEMTAEKNGNSHAAVQELLRRIIALEFSGRCTQRSMTIVQTICDTLCVDPIGVIKVMEVLDECFLKAVKMKQQEQLLNYWYIVDAVMKLFRDRPPMLNAIMVTLPHLLLQYVPWKNGKLEEEPWIQREKDEARYEQLFQTWEHTVSRDLLDEIWDMWRNGLTETEAKKNTIA</sequence>
<keyword evidence="3" id="KW-1185">Reference proteome</keyword>
<proteinExistence type="predicted"/>
<dbReference type="GeneID" id="39991073"/>